<evidence type="ECO:0000313" key="5">
    <source>
        <dbReference type="EMBL" id="MBB6693433.1"/>
    </source>
</evidence>
<dbReference type="RefSeq" id="WP_185137415.1">
    <property type="nucleotide sequence ID" value="NZ_BORM01000054.1"/>
</dbReference>
<keyword evidence="2" id="KW-0560">Oxidoreductase</keyword>
<dbReference type="PIRSF" id="PIRSF000103">
    <property type="entry name" value="HIBADH"/>
    <property type="match status" value="1"/>
</dbReference>
<dbReference type="Proteomes" id="UP000553776">
    <property type="component" value="Unassembled WGS sequence"/>
</dbReference>
<dbReference type="GO" id="GO:0050661">
    <property type="term" value="F:NADP binding"/>
    <property type="evidence" value="ECO:0007669"/>
    <property type="project" value="InterPro"/>
</dbReference>
<protein>
    <submittedName>
        <fullName evidence="5">NAD(P)-dependent oxidoreductase</fullName>
    </submittedName>
</protein>
<comment type="similarity">
    <text evidence="1">Belongs to the HIBADH-related family.</text>
</comment>
<evidence type="ECO:0000313" key="6">
    <source>
        <dbReference type="Proteomes" id="UP000553776"/>
    </source>
</evidence>
<dbReference type="PANTHER" id="PTHR43580">
    <property type="entry name" value="OXIDOREDUCTASE GLYR1-RELATED"/>
    <property type="match status" value="1"/>
</dbReference>
<dbReference type="InterPro" id="IPR006115">
    <property type="entry name" value="6PGDH_NADP-bd"/>
</dbReference>
<dbReference type="EMBL" id="JACJVR010000073">
    <property type="protein sequence ID" value="MBB6693433.1"/>
    <property type="molecule type" value="Genomic_DNA"/>
</dbReference>
<dbReference type="AlphaFoldDB" id="A0A841U553"/>
<feature type="domain" description="NADPH-dependent reductive aminase-like C-terminal" evidence="4">
    <location>
        <begin position="164"/>
        <end position="287"/>
    </location>
</feature>
<dbReference type="InterPro" id="IPR051265">
    <property type="entry name" value="HIBADH-related_NP60_sf"/>
</dbReference>
<organism evidence="5 6">
    <name type="scientific">Cohnella xylanilytica</name>
    <dbReference type="NCBI Taxonomy" id="557555"/>
    <lineage>
        <taxon>Bacteria</taxon>
        <taxon>Bacillati</taxon>
        <taxon>Bacillota</taxon>
        <taxon>Bacilli</taxon>
        <taxon>Bacillales</taxon>
        <taxon>Paenibacillaceae</taxon>
        <taxon>Cohnella</taxon>
    </lineage>
</organism>
<comment type="caution">
    <text evidence="5">The sequence shown here is derived from an EMBL/GenBank/DDBJ whole genome shotgun (WGS) entry which is preliminary data.</text>
</comment>
<dbReference type="Pfam" id="PF21761">
    <property type="entry name" value="RedAm-like_C"/>
    <property type="match status" value="1"/>
</dbReference>
<sequence length="292" mass="31263">MSDVTVIGLGPMGSALARAFLRNGSRVTVWNRTSERAEALVREGAIFEPSAASAASASPIVIVCVANYEISRSIVRTEEVAAALAGRILVELSTGSPQDARESEEWAGLHGVDYLDGAILATPPQIGMPETPIFVSGSEAAFRRSEPTLKILAGNLLYMGESVGSASAWDLAALSTLFGAVFGFLHGARILESEGHRVDAFGSMIAEISPVLGQMIKHEGEVIQNGTYGNPQSSVKTCMGTAELWVRQAREARINSDFPDFTRRLLAQATQAGYENEELAAVIKVLREDRLR</sequence>
<evidence type="ECO:0000256" key="2">
    <source>
        <dbReference type="ARBA" id="ARBA00023002"/>
    </source>
</evidence>
<dbReference type="SUPFAM" id="SSF51735">
    <property type="entry name" value="NAD(P)-binding Rossmann-fold domains"/>
    <property type="match status" value="1"/>
</dbReference>
<dbReference type="InterPro" id="IPR013328">
    <property type="entry name" value="6PGD_dom2"/>
</dbReference>
<evidence type="ECO:0000259" key="4">
    <source>
        <dbReference type="Pfam" id="PF21761"/>
    </source>
</evidence>
<name>A0A841U553_9BACL</name>
<dbReference type="InterPro" id="IPR036291">
    <property type="entry name" value="NAD(P)-bd_dom_sf"/>
</dbReference>
<evidence type="ECO:0000256" key="1">
    <source>
        <dbReference type="ARBA" id="ARBA00009080"/>
    </source>
</evidence>
<dbReference type="PANTHER" id="PTHR43580:SF2">
    <property type="entry name" value="CYTOKINE-LIKE NUCLEAR FACTOR N-PAC"/>
    <property type="match status" value="1"/>
</dbReference>
<dbReference type="Gene3D" id="3.40.50.720">
    <property type="entry name" value="NAD(P)-binding Rossmann-like Domain"/>
    <property type="match status" value="1"/>
</dbReference>
<feature type="domain" description="6-phosphogluconate dehydrogenase NADP-binding" evidence="3">
    <location>
        <begin position="4"/>
        <end position="160"/>
    </location>
</feature>
<dbReference type="Pfam" id="PF03446">
    <property type="entry name" value="NAD_binding_2"/>
    <property type="match status" value="1"/>
</dbReference>
<gene>
    <name evidence="5" type="ORF">H7B90_18750</name>
</gene>
<dbReference type="InterPro" id="IPR015815">
    <property type="entry name" value="HIBADH-related"/>
</dbReference>
<keyword evidence="6" id="KW-1185">Reference proteome</keyword>
<reference evidence="5 6" key="1">
    <citation type="submission" date="2020-08" db="EMBL/GenBank/DDBJ databases">
        <title>Cohnella phylogeny.</title>
        <authorList>
            <person name="Dunlap C."/>
        </authorList>
    </citation>
    <scope>NUCLEOTIDE SEQUENCE [LARGE SCALE GENOMIC DNA]</scope>
    <source>
        <strain evidence="5 6">DSM 25239</strain>
    </source>
</reference>
<accession>A0A841U553</accession>
<dbReference type="GO" id="GO:0016491">
    <property type="term" value="F:oxidoreductase activity"/>
    <property type="evidence" value="ECO:0007669"/>
    <property type="project" value="UniProtKB-KW"/>
</dbReference>
<dbReference type="InterPro" id="IPR048666">
    <property type="entry name" value="RedAm-like_C"/>
</dbReference>
<proteinExistence type="inferred from homology"/>
<dbReference type="Gene3D" id="1.10.1040.10">
    <property type="entry name" value="N-(1-d-carboxylethyl)-l-norvaline Dehydrogenase, domain 2"/>
    <property type="match status" value="1"/>
</dbReference>
<evidence type="ECO:0000259" key="3">
    <source>
        <dbReference type="Pfam" id="PF03446"/>
    </source>
</evidence>